<keyword evidence="6" id="KW-1185">Reference proteome</keyword>
<keyword evidence="1" id="KW-0479">Metal-binding</keyword>
<dbReference type="Pfam" id="PF04500">
    <property type="entry name" value="FLYWCH"/>
    <property type="match status" value="1"/>
</dbReference>
<accession>A0A4C1YCN0</accession>
<feature type="domain" description="FLYWCH-type" evidence="4">
    <location>
        <begin position="63"/>
        <end position="117"/>
    </location>
</feature>
<dbReference type="InterPro" id="IPR007588">
    <property type="entry name" value="Znf_FLYWCH"/>
</dbReference>
<comment type="caution">
    <text evidence="5">The sequence shown here is derived from an EMBL/GenBank/DDBJ whole genome shotgun (WGS) entry which is preliminary data.</text>
</comment>
<name>A0A4C1YCN0_EUMVA</name>
<evidence type="ECO:0000259" key="4">
    <source>
        <dbReference type="Pfam" id="PF04500"/>
    </source>
</evidence>
<dbReference type="OrthoDB" id="7438973at2759"/>
<reference evidence="5 6" key="1">
    <citation type="journal article" date="2019" name="Commun. Biol.">
        <title>The bagworm genome reveals a unique fibroin gene that provides high tensile strength.</title>
        <authorList>
            <person name="Kono N."/>
            <person name="Nakamura H."/>
            <person name="Ohtoshi R."/>
            <person name="Tomita M."/>
            <person name="Numata K."/>
            <person name="Arakawa K."/>
        </authorList>
    </citation>
    <scope>NUCLEOTIDE SEQUENCE [LARGE SCALE GENOMIC DNA]</scope>
</reference>
<evidence type="ECO:0000313" key="5">
    <source>
        <dbReference type="EMBL" id="GBP73768.1"/>
    </source>
</evidence>
<evidence type="ECO:0000313" key="6">
    <source>
        <dbReference type="Proteomes" id="UP000299102"/>
    </source>
</evidence>
<organism evidence="5 6">
    <name type="scientific">Eumeta variegata</name>
    <name type="common">Bagworm moth</name>
    <name type="synonym">Eumeta japonica</name>
    <dbReference type="NCBI Taxonomy" id="151549"/>
    <lineage>
        <taxon>Eukaryota</taxon>
        <taxon>Metazoa</taxon>
        <taxon>Ecdysozoa</taxon>
        <taxon>Arthropoda</taxon>
        <taxon>Hexapoda</taxon>
        <taxon>Insecta</taxon>
        <taxon>Pterygota</taxon>
        <taxon>Neoptera</taxon>
        <taxon>Endopterygota</taxon>
        <taxon>Lepidoptera</taxon>
        <taxon>Glossata</taxon>
        <taxon>Ditrysia</taxon>
        <taxon>Tineoidea</taxon>
        <taxon>Psychidae</taxon>
        <taxon>Oiketicinae</taxon>
        <taxon>Eumeta</taxon>
    </lineage>
</organism>
<evidence type="ECO:0000256" key="2">
    <source>
        <dbReference type="ARBA" id="ARBA00022771"/>
    </source>
</evidence>
<dbReference type="GO" id="GO:0008270">
    <property type="term" value="F:zinc ion binding"/>
    <property type="evidence" value="ECO:0007669"/>
    <property type="project" value="UniProtKB-KW"/>
</dbReference>
<evidence type="ECO:0000256" key="3">
    <source>
        <dbReference type="ARBA" id="ARBA00022833"/>
    </source>
</evidence>
<evidence type="ECO:0000256" key="1">
    <source>
        <dbReference type="ARBA" id="ARBA00022723"/>
    </source>
</evidence>
<sequence>MAFLDKILGPRHDLNTQVKQWEKKKQFYLQPAHAPKTAHSGEHLLTAPISLVVDTYEFVRLARRRAKNEILLIGGFTFSQQHSNRHWYCSKKKIGCKARVWFNDQNQITYSYNIHTHPPPQIIFE</sequence>
<gene>
    <name evidence="5" type="ORF">EVAR_42940_1</name>
</gene>
<proteinExistence type="predicted"/>
<dbReference type="Gene3D" id="2.20.25.240">
    <property type="match status" value="1"/>
</dbReference>
<dbReference type="AlphaFoldDB" id="A0A4C1YCN0"/>
<keyword evidence="2" id="KW-0863">Zinc-finger</keyword>
<protein>
    <recommendedName>
        <fullName evidence="4">FLYWCH-type domain-containing protein</fullName>
    </recommendedName>
</protein>
<keyword evidence="3" id="KW-0862">Zinc</keyword>
<dbReference type="Proteomes" id="UP000299102">
    <property type="component" value="Unassembled WGS sequence"/>
</dbReference>
<dbReference type="EMBL" id="BGZK01001186">
    <property type="protein sequence ID" value="GBP73768.1"/>
    <property type="molecule type" value="Genomic_DNA"/>
</dbReference>